<organism evidence="1 2">
    <name type="scientific">Gluconacetobacter asukensis</name>
    <dbReference type="NCBI Taxonomy" id="1017181"/>
    <lineage>
        <taxon>Bacteria</taxon>
        <taxon>Pseudomonadati</taxon>
        <taxon>Pseudomonadota</taxon>
        <taxon>Alphaproteobacteria</taxon>
        <taxon>Acetobacterales</taxon>
        <taxon>Acetobacteraceae</taxon>
        <taxon>Gluconacetobacter</taxon>
    </lineage>
</organism>
<evidence type="ECO:0000313" key="2">
    <source>
        <dbReference type="Proteomes" id="UP000577891"/>
    </source>
</evidence>
<dbReference type="Proteomes" id="UP000577891">
    <property type="component" value="Unassembled WGS sequence"/>
</dbReference>
<proteinExistence type="predicted"/>
<name>A0A7W4J1Q7_9PROT</name>
<dbReference type="AlphaFoldDB" id="A0A7W4J1Q7"/>
<reference evidence="1 2" key="1">
    <citation type="submission" date="2020-04" db="EMBL/GenBank/DDBJ databases">
        <title>Description of novel Gluconacetobacter.</title>
        <authorList>
            <person name="Sombolestani A."/>
        </authorList>
    </citation>
    <scope>NUCLEOTIDE SEQUENCE [LARGE SCALE GENOMIC DNA]</scope>
    <source>
        <strain evidence="1 2">LMG 27724</strain>
    </source>
</reference>
<evidence type="ECO:0000313" key="1">
    <source>
        <dbReference type="EMBL" id="MBB2172877.1"/>
    </source>
</evidence>
<accession>A0A7W4J1Q7</accession>
<keyword evidence="2" id="KW-1185">Reference proteome</keyword>
<protein>
    <submittedName>
        <fullName evidence="1">Uncharacterized protein</fullName>
    </submittedName>
</protein>
<comment type="caution">
    <text evidence="1">The sequence shown here is derived from an EMBL/GenBank/DDBJ whole genome shotgun (WGS) entry which is preliminary data.</text>
</comment>
<sequence>MRWLRNHQHDAMAGVCFDVGAAVGGAAQAAGTVAATAMQVSAEKQARQTAINTANSVAPTITDSADYANNLLNPYATTGTNAINGLSNGLTESYLQSTPGYQWNLNQGEQAATNSAAARGLANSGAALKGAATYASGLADSTYQNQFNDTNALAQEGYNALNQQGNNTMTAANNAGQIRMEGANGAMATTVGAGNALSSGISSLGNTAAQYGLYSSLLNGGSGNDTSNYSAGGLYF</sequence>
<dbReference type="EMBL" id="JABEQE010000010">
    <property type="protein sequence ID" value="MBB2172877.1"/>
    <property type="molecule type" value="Genomic_DNA"/>
</dbReference>
<dbReference type="RefSeq" id="WP_182979403.1">
    <property type="nucleotide sequence ID" value="NZ_BAABGB010000005.1"/>
</dbReference>
<gene>
    <name evidence="1" type="ORF">HLH35_12230</name>
</gene>